<name>A0A2P6P113_ROSCH</name>
<dbReference type="EMBL" id="PDCK01000047">
    <property type="protein sequence ID" value="PRQ15609.1"/>
    <property type="molecule type" value="Genomic_DNA"/>
</dbReference>
<accession>A0A2P6P113</accession>
<proteinExistence type="predicted"/>
<organism evidence="1 2">
    <name type="scientific">Rosa chinensis</name>
    <name type="common">China rose</name>
    <dbReference type="NCBI Taxonomy" id="74649"/>
    <lineage>
        <taxon>Eukaryota</taxon>
        <taxon>Viridiplantae</taxon>
        <taxon>Streptophyta</taxon>
        <taxon>Embryophyta</taxon>
        <taxon>Tracheophyta</taxon>
        <taxon>Spermatophyta</taxon>
        <taxon>Magnoliopsida</taxon>
        <taxon>eudicotyledons</taxon>
        <taxon>Gunneridae</taxon>
        <taxon>Pentapetalae</taxon>
        <taxon>rosids</taxon>
        <taxon>fabids</taxon>
        <taxon>Rosales</taxon>
        <taxon>Rosaceae</taxon>
        <taxon>Rosoideae</taxon>
        <taxon>Rosoideae incertae sedis</taxon>
        <taxon>Rosa</taxon>
    </lineage>
</organism>
<keyword evidence="1" id="KW-0496">Mitochondrion</keyword>
<geneLocation type="mitochondrion" evidence="1"/>
<dbReference type="Gramene" id="PRQ15609">
    <property type="protein sequence ID" value="PRQ15609"/>
    <property type="gene ID" value="RchiOBHm_MTg0498371"/>
</dbReference>
<protein>
    <submittedName>
        <fullName evidence="1">Uncharacterized protein</fullName>
    </submittedName>
</protein>
<evidence type="ECO:0000313" key="2">
    <source>
        <dbReference type="Proteomes" id="UP000238479"/>
    </source>
</evidence>
<comment type="caution">
    <text evidence="1">The sequence shown here is derived from an EMBL/GenBank/DDBJ whole genome shotgun (WGS) entry which is preliminary data.</text>
</comment>
<evidence type="ECO:0000313" key="1">
    <source>
        <dbReference type="EMBL" id="PRQ15609.1"/>
    </source>
</evidence>
<gene>
    <name evidence="1" type="ORF">RchiOBHm_MTg0498371</name>
</gene>
<keyword evidence="2" id="KW-1185">Reference proteome</keyword>
<sequence length="54" mass="6035">MSTNSYIPKELSLEGHIRVHNFFCNSPLTQFALPFLSRSAPMLAGHFVQELGLS</sequence>
<dbReference type="AlphaFoldDB" id="A0A2P6P113"/>
<dbReference type="Proteomes" id="UP000238479">
    <property type="component" value="Mitochondrion MT"/>
</dbReference>
<reference evidence="1 2" key="1">
    <citation type="journal article" date="2018" name="Nat. Genet.">
        <title>The Rosa genome provides new insights in the design of modern roses.</title>
        <authorList>
            <person name="Bendahmane M."/>
        </authorList>
    </citation>
    <scope>NUCLEOTIDE SEQUENCE [LARGE SCALE GENOMIC DNA]</scope>
    <source>
        <strain evidence="2">cv. Old Blush</strain>
    </source>
</reference>